<dbReference type="Proteomes" id="UP000244926">
    <property type="component" value="Chromosome I"/>
</dbReference>
<keyword evidence="1" id="KW-0472">Membrane</keyword>
<dbReference type="RefSeq" id="WP_108896472.1">
    <property type="nucleotide sequence ID" value="NZ_LT993738.1"/>
</dbReference>
<keyword evidence="3" id="KW-1185">Reference proteome</keyword>
<keyword evidence="1" id="KW-0812">Transmembrane</keyword>
<name>A0A2R8FAP9_9CHLA</name>
<gene>
    <name evidence="2" type="ORF">C10C_0336</name>
</gene>
<protein>
    <submittedName>
        <fullName evidence="2">Uncharacterized protein</fullName>
    </submittedName>
</protein>
<evidence type="ECO:0000313" key="2">
    <source>
        <dbReference type="EMBL" id="SPN73508.1"/>
    </source>
</evidence>
<feature type="transmembrane region" description="Helical" evidence="1">
    <location>
        <begin position="42"/>
        <end position="63"/>
    </location>
</feature>
<evidence type="ECO:0000313" key="3">
    <source>
        <dbReference type="Proteomes" id="UP000244926"/>
    </source>
</evidence>
<dbReference type="KEGG" id="csee:C10C_0336"/>
<evidence type="ECO:0000256" key="1">
    <source>
        <dbReference type="SAM" id="Phobius"/>
    </source>
</evidence>
<organism evidence="2 3">
    <name type="scientific">Chlamydia serpentis</name>
    <dbReference type="NCBI Taxonomy" id="1967782"/>
    <lineage>
        <taxon>Bacteria</taxon>
        <taxon>Pseudomonadati</taxon>
        <taxon>Chlamydiota</taxon>
        <taxon>Chlamydiia</taxon>
        <taxon>Chlamydiales</taxon>
        <taxon>Chlamydiaceae</taxon>
        <taxon>Chlamydia/Chlamydophila group</taxon>
        <taxon>Chlamydia</taxon>
    </lineage>
</organism>
<accession>A0A2R8FAP9</accession>
<dbReference type="EMBL" id="LT993738">
    <property type="protein sequence ID" value="SPN73508.1"/>
    <property type="molecule type" value="Genomic_DNA"/>
</dbReference>
<proteinExistence type="predicted"/>
<sequence>MSTPPPSINSQLNPTKLESTQQISKSGKEKCQNKTINTIQCLIKVLATILAIEIFAAIIAFFIPGAPGICLIILGGLILATVLCVILLSIKITISKKSQGKLLKEQE</sequence>
<feature type="transmembrane region" description="Helical" evidence="1">
    <location>
        <begin position="69"/>
        <end position="94"/>
    </location>
</feature>
<reference evidence="3" key="1">
    <citation type="submission" date="2017-11" db="EMBL/GenBank/DDBJ databases">
        <authorList>
            <person name="Seth-Smith MB H."/>
        </authorList>
    </citation>
    <scope>NUCLEOTIDE SEQUENCE [LARGE SCALE GENOMIC DNA]</scope>
</reference>
<keyword evidence="1" id="KW-1133">Transmembrane helix</keyword>
<dbReference type="AlphaFoldDB" id="A0A2R8FAP9"/>